<dbReference type="InterPro" id="IPR003749">
    <property type="entry name" value="ThiS/MoaD-like"/>
</dbReference>
<gene>
    <name evidence="1" type="ORF">J2X26_000806</name>
</gene>
<name>A0ABU0EB61_9CELL</name>
<dbReference type="Pfam" id="PF02597">
    <property type="entry name" value="ThiS"/>
    <property type="match status" value="1"/>
</dbReference>
<dbReference type="Proteomes" id="UP001239626">
    <property type="component" value="Unassembled WGS sequence"/>
</dbReference>
<protein>
    <submittedName>
        <fullName evidence="1">Molybdopterin converting factor small subunit</fullName>
    </submittedName>
</protein>
<evidence type="ECO:0000313" key="2">
    <source>
        <dbReference type="Proteomes" id="UP001239626"/>
    </source>
</evidence>
<dbReference type="InterPro" id="IPR012675">
    <property type="entry name" value="Beta-grasp_dom_sf"/>
</dbReference>
<dbReference type="Gene3D" id="3.10.20.30">
    <property type="match status" value="1"/>
</dbReference>
<evidence type="ECO:0000313" key="1">
    <source>
        <dbReference type="EMBL" id="MDQ0372509.1"/>
    </source>
</evidence>
<dbReference type="SUPFAM" id="SSF54285">
    <property type="entry name" value="MoaD/ThiS"/>
    <property type="match status" value="1"/>
</dbReference>
<dbReference type="EMBL" id="JAUSVB010000001">
    <property type="protein sequence ID" value="MDQ0372509.1"/>
    <property type="molecule type" value="Genomic_DNA"/>
</dbReference>
<dbReference type="InterPro" id="IPR016155">
    <property type="entry name" value="Mopterin_synth/thiamin_S_b"/>
</dbReference>
<reference evidence="1 2" key="1">
    <citation type="submission" date="2023-07" db="EMBL/GenBank/DDBJ databases">
        <title>Sorghum-associated microbial communities from plants grown in Nebraska, USA.</title>
        <authorList>
            <person name="Schachtman D."/>
        </authorList>
    </citation>
    <scope>NUCLEOTIDE SEQUENCE [LARGE SCALE GENOMIC DNA]</scope>
    <source>
        <strain evidence="1 2">BE332</strain>
    </source>
</reference>
<keyword evidence="2" id="KW-1185">Reference proteome</keyword>
<proteinExistence type="predicted"/>
<dbReference type="RefSeq" id="WP_307490047.1">
    <property type="nucleotide sequence ID" value="NZ_JAUSVB010000001.1"/>
</dbReference>
<accession>A0ABU0EB61</accession>
<comment type="caution">
    <text evidence="1">The sequence shown here is derived from an EMBL/GenBank/DDBJ whole genome shotgun (WGS) entry which is preliminary data.</text>
</comment>
<organism evidence="1 2">
    <name type="scientific">Cellulomonas humilata</name>
    <dbReference type="NCBI Taxonomy" id="144055"/>
    <lineage>
        <taxon>Bacteria</taxon>
        <taxon>Bacillati</taxon>
        <taxon>Actinomycetota</taxon>
        <taxon>Actinomycetes</taxon>
        <taxon>Micrococcales</taxon>
        <taxon>Cellulomonadaceae</taxon>
        <taxon>Cellulomonas</taxon>
    </lineage>
</organism>
<sequence length="83" mass="8405">MERRPVITVRYFAAAAEAAGVDSEQLPAGSAAQVRAAMVGAHGAALDRVLGRCSLLADGTRVDGDDPVRAGTTLDVLPPFAGG</sequence>